<dbReference type="EMBL" id="JAVUPU010000001">
    <property type="protein sequence ID" value="MDT9597376.1"/>
    <property type="molecule type" value="Genomic_DNA"/>
</dbReference>
<evidence type="ECO:0000313" key="4">
    <source>
        <dbReference type="Proteomes" id="UP001259572"/>
    </source>
</evidence>
<dbReference type="PANTHER" id="PTHR30273:SF2">
    <property type="entry name" value="PROTEIN FECR"/>
    <property type="match status" value="1"/>
</dbReference>
<keyword evidence="4" id="KW-1185">Reference proteome</keyword>
<feature type="domain" description="FecR N-terminal" evidence="2">
    <location>
        <begin position="16"/>
        <end position="56"/>
    </location>
</feature>
<dbReference type="PIRSF" id="PIRSF018266">
    <property type="entry name" value="FecR"/>
    <property type="match status" value="1"/>
</dbReference>
<gene>
    <name evidence="3" type="ORF">RQX22_00230</name>
</gene>
<sequence>MTEPSMTLSRAELDAQAWRWVVRMDAEDWTSAEEAELQIWLAADPKRLGALLEAEAMWMALDGADAVVESGEAPVPPPNSRGPWFSRRTMLAGGGAALAASFAGGLLLVRGREVYATGVGEIRRVPLADGSTAAINTASRIDIELADTRRSVRLEQGEAWFQVAKDSNRPFVVEAGRIRAQAVGTAFAVRRHNNGADILVTEGMVEAWAEGADGNRTRLTAGQRAFVADNAAITSAPAELASVDRTLAWRSGRVDFVNDPIAEAAAEFNRYNRRKLVILDPAIGKERFDGVFRTDDPGGFAVAVRDSLSVPIDLSRSEEIRIGKP</sequence>
<proteinExistence type="predicted"/>
<dbReference type="Pfam" id="PF04773">
    <property type="entry name" value="FecR"/>
    <property type="match status" value="1"/>
</dbReference>
<evidence type="ECO:0000259" key="1">
    <source>
        <dbReference type="Pfam" id="PF04773"/>
    </source>
</evidence>
<reference evidence="3 4" key="1">
    <citation type="submission" date="2023-05" db="EMBL/GenBank/DDBJ databases">
        <authorList>
            <person name="Guo Y."/>
        </authorList>
    </citation>
    <scope>NUCLEOTIDE SEQUENCE [LARGE SCALE GENOMIC DNA]</scope>
    <source>
        <strain evidence="3 4">GR2756</strain>
    </source>
</reference>
<dbReference type="Gene3D" id="2.60.120.1440">
    <property type="match status" value="1"/>
</dbReference>
<dbReference type="InterPro" id="IPR006860">
    <property type="entry name" value="FecR"/>
</dbReference>
<feature type="domain" description="FecR protein" evidence="1">
    <location>
        <begin position="114"/>
        <end position="206"/>
    </location>
</feature>
<dbReference type="InterPro" id="IPR032623">
    <property type="entry name" value="FecR_N"/>
</dbReference>
<evidence type="ECO:0000313" key="3">
    <source>
        <dbReference type="EMBL" id="MDT9597376.1"/>
    </source>
</evidence>
<dbReference type="PANTHER" id="PTHR30273">
    <property type="entry name" value="PERIPLASMIC SIGNAL SENSOR AND SIGMA FACTOR ACTIVATOR FECR-RELATED"/>
    <property type="match status" value="1"/>
</dbReference>
<comment type="caution">
    <text evidence="3">The sequence shown here is derived from an EMBL/GenBank/DDBJ whole genome shotgun (WGS) entry which is preliminary data.</text>
</comment>
<dbReference type="Proteomes" id="UP001259572">
    <property type="component" value="Unassembled WGS sequence"/>
</dbReference>
<dbReference type="RefSeq" id="WP_315722551.1">
    <property type="nucleotide sequence ID" value="NZ_JAVUPU010000001.1"/>
</dbReference>
<accession>A0ABU3Q1T7</accession>
<name>A0ABU3Q1T7_9SPHN</name>
<dbReference type="Pfam" id="PF16220">
    <property type="entry name" value="DUF4880"/>
    <property type="match status" value="1"/>
</dbReference>
<dbReference type="InterPro" id="IPR012373">
    <property type="entry name" value="Ferrdict_sens_TM"/>
</dbReference>
<organism evidence="3 4">
    <name type="scientific">Sphingosinicella rhizophila</name>
    <dbReference type="NCBI Taxonomy" id="3050082"/>
    <lineage>
        <taxon>Bacteria</taxon>
        <taxon>Pseudomonadati</taxon>
        <taxon>Pseudomonadota</taxon>
        <taxon>Alphaproteobacteria</taxon>
        <taxon>Sphingomonadales</taxon>
        <taxon>Sphingosinicellaceae</taxon>
        <taxon>Sphingosinicella</taxon>
    </lineage>
</organism>
<evidence type="ECO:0000259" key="2">
    <source>
        <dbReference type="Pfam" id="PF16220"/>
    </source>
</evidence>
<protein>
    <submittedName>
        <fullName evidence="3">FecR domain-containing protein</fullName>
    </submittedName>
</protein>